<comment type="subcellular location">
    <subcellularLocation>
        <location evidence="1">Membrane</location>
        <topology evidence="1">Multi-pass membrane protein</topology>
    </subcellularLocation>
</comment>
<evidence type="ECO:0000256" key="11">
    <source>
        <dbReference type="SAM" id="Phobius"/>
    </source>
</evidence>
<keyword evidence="4 11" id="KW-0812">Transmembrane</keyword>
<evidence type="ECO:0000256" key="3">
    <source>
        <dbReference type="ARBA" id="ARBA00016612"/>
    </source>
</evidence>
<keyword evidence="7" id="KW-0520">NAD</keyword>
<dbReference type="GO" id="GO:0016020">
    <property type="term" value="C:membrane"/>
    <property type="evidence" value="ECO:0007669"/>
    <property type="project" value="UniProtKB-SubCell"/>
</dbReference>
<evidence type="ECO:0000256" key="1">
    <source>
        <dbReference type="ARBA" id="ARBA00004141"/>
    </source>
</evidence>
<gene>
    <name evidence="12" type="primary">ND4L</name>
</gene>
<protein>
    <recommendedName>
        <fullName evidence="3">NADH-ubiquinone oxidoreductase chain 4L</fullName>
    </recommendedName>
    <alternativeName>
        <fullName evidence="9">NADH dehydrogenase subunit 4L</fullName>
    </alternativeName>
</protein>
<accession>A0A0U1W3B9</accession>
<name>A0A0U1W3B9_9CRUS</name>
<evidence type="ECO:0000313" key="12">
    <source>
        <dbReference type="EMBL" id="AGZ19744.1"/>
    </source>
</evidence>
<dbReference type="EMBL" id="KF501046">
    <property type="protein sequence ID" value="AGZ19744.1"/>
    <property type="molecule type" value="Genomic_DNA"/>
</dbReference>
<dbReference type="CTD" id="4539"/>
<keyword evidence="8 11" id="KW-0472">Membrane</keyword>
<reference evidence="12" key="1">
    <citation type="journal article" date="2014" name="Mitochondrial DNA">
        <title>The complete mitochondrial genome of the fire coral-inhabiting barnacle Megabalanus ajax (Sessilia: Balanidae): gene rearrangements and atypical gene content.</title>
        <authorList>
            <person name="Shen X."/>
            <person name="Chu K.H."/>
            <person name="Chan B.K."/>
            <person name="Tsang L.M."/>
        </authorList>
    </citation>
    <scope>NUCLEOTIDE SEQUENCE</scope>
</reference>
<keyword evidence="5" id="KW-1278">Translocase</keyword>
<geneLocation type="mitochondrion" evidence="12"/>
<evidence type="ECO:0000256" key="10">
    <source>
        <dbReference type="ARBA" id="ARBA00049551"/>
    </source>
</evidence>
<feature type="transmembrane region" description="Helical" evidence="11">
    <location>
        <begin position="60"/>
        <end position="81"/>
    </location>
</feature>
<dbReference type="Pfam" id="PF00420">
    <property type="entry name" value="Oxidored_q2"/>
    <property type="match status" value="1"/>
</dbReference>
<evidence type="ECO:0000256" key="7">
    <source>
        <dbReference type="ARBA" id="ARBA00023027"/>
    </source>
</evidence>
<dbReference type="InterPro" id="IPR039428">
    <property type="entry name" value="NUOK/Mnh_C1-like"/>
</dbReference>
<keyword evidence="12" id="KW-0496">Mitochondrion</keyword>
<dbReference type="AlphaFoldDB" id="A0A0U1W3B9"/>
<comment type="catalytic activity">
    <reaction evidence="10">
        <text>a ubiquinone + NADH + 5 H(+)(in) = a ubiquinol + NAD(+) + 4 H(+)(out)</text>
        <dbReference type="Rhea" id="RHEA:29091"/>
        <dbReference type="Rhea" id="RHEA-COMP:9565"/>
        <dbReference type="Rhea" id="RHEA-COMP:9566"/>
        <dbReference type="ChEBI" id="CHEBI:15378"/>
        <dbReference type="ChEBI" id="CHEBI:16389"/>
        <dbReference type="ChEBI" id="CHEBI:17976"/>
        <dbReference type="ChEBI" id="CHEBI:57540"/>
        <dbReference type="ChEBI" id="CHEBI:57945"/>
        <dbReference type="EC" id="7.1.1.2"/>
    </reaction>
</comment>
<organism evidence="12">
    <name type="scientific">Megabalanus ajax</name>
    <dbReference type="NCBI Taxonomy" id="1325305"/>
    <lineage>
        <taxon>Eukaryota</taxon>
        <taxon>Metazoa</taxon>
        <taxon>Ecdysozoa</taxon>
        <taxon>Arthropoda</taxon>
        <taxon>Crustacea</taxon>
        <taxon>Multicrustacea</taxon>
        <taxon>Cirripedia</taxon>
        <taxon>Thoracica</taxon>
        <taxon>Thoracicalcarea</taxon>
        <taxon>Balanomorpha</taxon>
        <taxon>Balanoidea</taxon>
        <taxon>Balanidae</taxon>
        <taxon>Megabalaninae</taxon>
        <taxon>Megabalanus</taxon>
    </lineage>
</organism>
<evidence type="ECO:0000256" key="9">
    <source>
        <dbReference type="ARBA" id="ARBA00031586"/>
    </source>
</evidence>
<proteinExistence type="inferred from homology"/>
<dbReference type="GO" id="GO:0008137">
    <property type="term" value="F:NADH dehydrogenase (ubiquinone) activity"/>
    <property type="evidence" value="ECO:0007669"/>
    <property type="project" value="UniProtKB-EC"/>
</dbReference>
<evidence type="ECO:0000256" key="2">
    <source>
        <dbReference type="ARBA" id="ARBA00010519"/>
    </source>
</evidence>
<evidence type="ECO:0000256" key="8">
    <source>
        <dbReference type="ARBA" id="ARBA00023136"/>
    </source>
</evidence>
<evidence type="ECO:0000256" key="4">
    <source>
        <dbReference type="ARBA" id="ARBA00022692"/>
    </source>
</evidence>
<dbReference type="Gene3D" id="1.10.287.3510">
    <property type="match status" value="1"/>
</dbReference>
<sequence>MTNIFLTLPMFLFLVGTWIYISKRKHLMNMLISLEYIVLSIFLLLMLCTMKLGIETYLSLIFLVASVCEGSLGVGIMVTMVRSHGSDYMSCFSALKW</sequence>
<feature type="transmembrane region" description="Helical" evidence="11">
    <location>
        <begin position="34"/>
        <end position="54"/>
    </location>
</feature>
<evidence type="ECO:0000256" key="6">
    <source>
        <dbReference type="ARBA" id="ARBA00022989"/>
    </source>
</evidence>
<dbReference type="RefSeq" id="YP_009050183.1">
    <property type="nucleotide sequence ID" value="NC_024636.1"/>
</dbReference>
<evidence type="ECO:0000256" key="5">
    <source>
        <dbReference type="ARBA" id="ARBA00022967"/>
    </source>
</evidence>
<comment type="similarity">
    <text evidence="2">Belongs to the complex I subunit 4L family.</text>
</comment>
<feature type="transmembrane region" description="Helical" evidence="11">
    <location>
        <begin position="6"/>
        <end position="22"/>
    </location>
</feature>
<dbReference type="GeneID" id="20004420"/>
<keyword evidence="6 11" id="KW-1133">Transmembrane helix</keyword>